<gene>
    <name evidence="2" type="ORF">PC117_g19514</name>
</gene>
<dbReference type="EMBL" id="RCMK01000853">
    <property type="protein sequence ID" value="KAG2910057.1"/>
    <property type="molecule type" value="Genomic_DNA"/>
</dbReference>
<organism evidence="2 3">
    <name type="scientific">Phytophthora cactorum</name>
    <dbReference type="NCBI Taxonomy" id="29920"/>
    <lineage>
        <taxon>Eukaryota</taxon>
        <taxon>Sar</taxon>
        <taxon>Stramenopiles</taxon>
        <taxon>Oomycota</taxon>
        <taxon>Peronosporomycetes</taxon>
        <taxon>Peronosporales</taxon>
        <taxon>Peronosporaceae</taxon>
        <taxon>Phytophthora</taxon>
    </lineage>
</organism>
<proteinExistence type="predicted"/>
<sequence length="186" mass="20570">MIHHFQTNMRIPCYRCFSSKYNAGRCKVVPAHLEQARQFLQRRLKGTVPYFSPVVAGEYAHTDVDTIIDSGSPLLEPVDPVNAQEESKPLASVFGLVPDDGYEIAHSRASGKRSKKHPSGNPLATSNVPTQCTDTSQARSSVPRKANRRSAALVLPENHRLRYQATTALARKAEEKPPGETCYAVR</sequence>
<feature type="compositionally biased region" description="Basic residues" evidence="1">
    <location>
        <begin position="109"/>
        <end position="118"/>
    </location>
</feature>
<reference evidence="2" key="1">
    <citation type="submission" date="2018-10" db="EMBL/GenBank/DDBJ databases">
        <title>Effector identification in a new, highly contiguous assembly of the strawberry crown rot pathogen Phytophthora cactorum.</title>
        <authorList>
            <person name="Armitage A.D."/>
            <person name="Nellist C.F."/>
            <person name="Bates H."/>
            <person name="Vickerstaff R.J."/>
            <person name="Harrison R.J."/>
        </authorList>
    </citation>
    <scope>NUCLEOTIDE SEQUENCE</scope>
    <source>
        <strain evidence="2">4040</strain>
    </source>
</reference>
<dbReference type="AlphaFoldDB" id="A0A8T1BWK1"/>
<feature type="region of interest" description="Disordered" evidence="1">
    <location>
        <begin position="106"/>
        <end position="149"/>
    </location>
</feature>
<evidence type="ECO:0000313" key="3">
    <source>
        <dbReference type="Proteomes" id="UP000736787"/>
    </source>
</evidence>
<name>A0A8T1BWK1_9STRA</name>
<comment type="caution">
    <text evidence="2">The sequence shown here is derived from an EMBL/GenBank/DDBJ whole genome shotgun (WGS) entry which is preliminary data.</text>
</comment>
<evidence type="ECO:0000313" key="2">
    <source>
        <dbReference type="EMBL" id="KAG2910057.1"/>
    </source>
</evidence>
<accession>A0A8T1BWK1</accession>
<dbReference type="Proteomes" id="UP000736787">
    <property type="component" value="Unassembled WGS sequence"/>
</dbReference>
<feature type="compositionally biased region" description="Polar residues" evidence="1">
    <location>
        <begin position="122"/>
        <end position="140"/>
    </location>
</feature>
<protein>
    <submittedName>
        <fullName evidence="2">Uncharacterized protein</fullName>
    </submittedName>
</protein>
<evidence type="ECO:0000256" key="1">
    <source>
        <dbReference type="SAM" id="MobiDB-lite"/>
    </source>
</evidence>